<evidence type="ECO:0000313" key="4">
    <source>
        <dbReference type="Proteomes" id="UP001550853"/>
    </source>
</evidence>
<feature type="compositionally biased region" description="Basic residues" evidence="1">
    <location>
        <begin position="72"/>
        <end position="85"/>
    </location>
</feature>
<comment type="caution">
    <text evidence="3">The sequence shown here is derived from an EMBL/GenBank/DDBJ whole genome shotgun (WGS) entry which is preliminary data.</text>
</comment>
<dbReference type="InterPro" id="IPR046129">
    <property type="entry name" value="DUF6126"/>
</dbReference>
<proteinExistence type="predicted"/>
<dbReference type="EMBL" id="JBEZVI010000020">
    <property type="protein sequence ID" value="MEU3712928.1"/>
    <property type="molecule type" value="Genomic_DNA"/>
</dbReference>
<accession>A0ABV2Z4K9</accession>
<protein>
    <submittedName>
        <fullName evidence="3">DUF6126 family protein</fullName>
    </submittedName>
</protein>
<dbReference type="Proteomes" id="UP001550853">
    <property type="component" value="Unassembled WGS sequence"/>
</dbReference>
<keyword evidence="4" id="KW-1185">Reference proteome</keyword>
<feature type="region of interest" description="Disordered" evidence="1">
    <location>
        <begin position="1"/>
        <end position="99"/>
    </location>
</feature>
<organism evidence="3 4">
    <name type="scientific">Streptomyces catenulae</name>
    <dbReference type="NCBI Taxonomy" id="66875"/>
    <lineage>
        <taxon>Bacteria</taxon>
        <taxon>Bacillati</taxon>
        <taxon>Actinomycetota</taxon>
        <taxon>Actinomycetes</taxon>
        <taxon>Kitasatosporales</taxon>
        <taxon>Streptomycetaceae</taxon>
        <taxon>Streptomyces</taxon>
    </lineage>
</organism>
<keyword evidence="2" id="KW-0812">Transmembrane</keyword>
<feature type="transmembrane region" description="Helical" evidence="2">
    <location>
        <begin position="117"/>
        <end position="137"/>
    </location>
</feature>
<gene>
    <name evidence="3" type="ORF">AB0E61_22900</name>
</gene>
<evidence type="ECO:0000256" key="2">
    <source>
        <dbReference type="SAM" id="Phobius"/>
    </source>
</evidence>
<dbReference type="Pfam" id="PF19621">
    <property type="entry name" value="DUF6126"/>
    <property type="match status" value="1"/>
</dbReference>
<name>A0ABV2Z4K9_9ACTN</name>
<keyword evidence="2" id="KW-0472">Membrane</keyword>
<evidence type="ECO:0000313" key="3">
    <source>
        <dbReference type="EMBL" id="MEU3712928.1"/>
    </source>
</evidence>
<sequence>MSAVPGAARRKGPPPWRAVHSRTCLPVTGTPDSRRPCIGPHHHAYEDGAVASRGPRPCPWRPPGGRTAPRCGVRRRAVPTRRRTGRPIGRPLVRPSPPPRVLALISRRKEHATTRQVLLYIAVGHLVAGFLVLVIYLGRHAGT</sequence>
<dbReference type="RefSeq" id="WP_245654960.1">
    <property type="nucleotide sequence ID" value="NZ_JBEZVI010000020.1"/>
</dbReference>
<evidence type="ECO:0000256" key="1">
    <source>
        <dbReference type="SAM" id="MobiDB-lite"/>
    </source>
</evidence>
<reference evidence="3 4" key="1">
    <citation type="submission" date="2024-06" db="EMBL/GenBank/DDBJ databases">
        <title>The Natural Products Discovery Center: Release of the First 8490 Sequenced Strains for Exploring Actinobacteria Biosynthetic Diversity.</title>
        <authorList>
            <person name="Kalkreuter E."/>
            <person name="Kautsar S.A."/>
            <person name="Yang D."/>
            <person name="Bader C.D."/>
            <person name="Teijaro C.N."/>
            <person name="Fluegel L."/>
            <person name="Davis C.M."/>
            <person name="Simpson J.R."/>
            <person name="Lauterbach L."/>
            <person name="Steele A.D."/>
            <person name="Gui C."/>
            <person name="Meng S."/>
            <person name="Li G."/>
            <person name="Viehrig K."/>
            <person name="Ye F."/>
            <person name="Su P."/>
            <person name="Kiefer A.F."/>
            <person name="Nichols A."/>
            <person name="Cepeda A.J."/>
            <person name="Yan W."/>
            <person name="Fan B."/>
            <person name="Jiang Y."/>
            <person name="Adhikari A."/>
            <person name="Zheng C.-J."/>
            <person name="Schuster L."/>
            <person name="Cowan T.M."/>
            <person name="Smanski M.J."/>
            <person name="Chevrette M.G."/>
            <person name="De Carvalho L.P.S."/>
            <person name="Shen B."/>
        </authorList>
    </citation>
    <scope>NUCLEOTIDE SEQUENCE [LARGE SCALE GENOMIC DNA]</scope>
    <source>
        <strain evidence="3 4">NPDC033039</strain>
    </source>
</reference>
<keyword evidence="2" id="KW-1133">Transmembrane helix</keyword>